<sequence length="183" mass="20640">MTKFIFLLITAVTVLSRPCYSDNAMQIYSTTKTLEGEWVLSADKQQGKATKHKLVAPLVGTDVVAMNFKLVGKGSTVQETLLPDTKKEMVSMYHCKDVACSEVKATHYCVKQNQPEMLANPLSTSNRLIYDCDMTTALCKSGQNHIHKITHEISNKGNHLKTTYTSWKASKYLKDSIYHFDRK</sequence>
<protein>
    <submittedName>
        <fullName evidence="1">Uncharacterized protein</fullName>
    </submittedName>
</protein>
<accession>A0A370DBD7</accession>
<gene>
    <name evidence="1" type="ORF">DIZ80_15565</name>
</gene>
<evidence type="ECO:0000313" key="1">
    <source>
        <dbReference type="EMBL" id="RDH81496.1"/>
    </source>
</evidence>
<name>A0A370DBD7_9GAMM</name>
<dbReference type="AlphaFoldDB" id="A0A370DBD7"/>
<organism evidence="1 2">
    <name type="scientific">endosymbiont of Galathealinum brachiosum</name>
    <dbReference type="NCBI Taxonomy" id="2200906"/>
    <lineage>
        <taxon>Bacteria</taxon>
        <taxon>Pseudomonadati</taxon>
        <taxon>Pseudomonadota</taxon>
        <taxon>Gammaproteobacteria</taxon>
        <taxon>sulfur-oxidizing symbionts</taxon>
    </lineage>
</organism>
<dbReference type="Proteomes" id="UP000254266">
    <property type="component" value="Unassembled WGS sequence"/>
</dbReference>
<proteinExistence type="predicted"/>
<evidence type="ECO:0000313" key="2">
    <source>
        <dbReference type="Proteomes" id="UP000254266"/>
    </source>
</evidence>
<dbReference type="EMBL" id="QFXC01000013">
    <property type="protein sequence ID" value="RDH81496.1"/>
    <property type="molecule type" value="Genomic_DNA"/>
</dbReference>
<keyword evidence="2" id="KW-1185">Reference proteome</keyword>
<comment type="caution">
    <text evidence="1">The sequence shown here is derived from an EMBL/GenBank/DDBJ whole genome shotgun (WGS) entry which is preliminary data.</text>
</comment>
<reference evidence="1 2" key="1">
    <citation type="journal article" date="2018" name="ISME J.">
        <title>Endosymbiont genomes yield clues of tubeworm success.</title>
        <authorList>
            <person name="Li Y."/>
            <person name="Liles M.R."/>
            <person name="Halanych K.M."/>
        </authorList>
    </citation>
    <scope>NUCLEOTIDE SEQUENCE [LARGE SCALE GENOMIC DNA]</scope>
    <source>
        <strain evidence="1">A1464</strain>
    </source>
</reference>